<feature type="binding site" evidence="15">
    <location>
        <begin position="102"/>
        <end position="105"/>
    </location>
    <ligand>
        <name>ATP</name>
        <dbReference type="ChEBI" id="CHEBI:30616"/>
    </ligand>
</feature>
<evidence type="ECO:0000256" key="10">
    <source>
        <dbReference type="ARBA" id="ARBA00022777"/>
    </source>
</evidence>
<dbReference type="SUPFAM" id="SSF53784">
    <property type="entry name" value="Phosphofructokinase"/>
    <property type="match status" value="1"/>
</dbReference>
<keyword evidence="11 15" id="KW-0067">ATP-binding</keyword>
<dbReference type="Pfam" id="PF00365">
    <property type="entry name" value="PFK"/>
    <property type="match status" value="1"/>
</dbReference>
<keyword evidence="5 15" id="KW-0963">Cytoplasm</keyword>
<dbReference type="GO" id="GO:0030388">
    <property type="term" value="P:fructose 1,6-bisphosphate metabolic process"/>
    <property type="evidence" value="ECO:0007669"/>
    <property type="project" value="TreeGrafter"/>
</dbReference>
<dbReference type="PRINTS" id="PR00476">
    <property type="entry name" value="PHFRCTKINASE"/>
</dbReference>
<dbReference type="InterPro" id="IPR012003">
    <property type="entry name" value="ATP_PFK_prok-type"/>
</dbReference>
<keyword evidence="9 15" id="KW-0547">Nucleotide-binding</keyword>
<feature type="binding site" description="in other chain" evidence="15">
    <location>
        <position position="154"/>
    </location>
    <ligand>
        <name>ADP</name>
        <dbReference type="ChEBI" id="CHEBI:456216"/>
        <note>allosteric activator; ligand shared between dimeric partners</note>
    </ligand>
</feature>
<comment type="subcellular location">
    <subcellularLocation>
        <location evidence="3 15">Cytoplasm</location>
    </subcellularLocation>
</comment>
<evidence type="ECO:0000256" key="9">
    <source>
        <dbReference type="ARBA" id="ARBA00022741"/>
    </source>
</evidence>
<dbReference type="OrthoDB" id="9802503at2"/>
<feature type="binding site" description="in other chain" evidence="15">
    <location>
        <begin position="213"/>
        <end position="215"/>
    </location>
    <ligand>
        <name>ADP</name>
        <dbReference type="ChEBI" id="CHEBI:456216"/>
        <note>allosteric activator; ligand shared between dimeric partners</note>
    </ligand>
</feature>
<dbReference type="InterPro" id="IPR015912">
    <property type="entry name" value="Phosphofructokinase_CS"/>
</dbReference>
<dbReference type="PANTHER" id="PTHR13697">
    <property type="entry name" value="PHOSPHOFRUCTOKINASE"/>
    <property type="match status" value="1"/>
</dbReference>
<evidence type="ECO:0000256" key="5">
    <source>
        <dbReference type="ARBA" id="ARBA00022490"/>
    </source>
</evidence>
<dbReference type="InterPro" id="IPR022953">
    <property type="entry name" value="ATP_PFK"/>
</dbReference>
<evidence type="ECO:0000256" key="1">
    <source>
        <dbReference type="ARBA" id="ARBA00001946"/>
    </source>
</evidence>
<dbReference type="EC" id="2.7.1.11" evidence="15"/>
<dbReference type="InterPro" id="IPR035966">
    <property type="entry name" value="PKF_sf"/>
</dbReference>
<keyword evidence="7 15" id="KW-0808">Transferase</keyword>
<dbReference type="Proteomes" id="UP000251213">
    <property type="component" value="Unassembled WGS sequence"/>
</dbReference>
<evidence type="ECO:0000259" key="16">
    <source>
        <dbReference type="Pfam" id="PF00365"/>
    </source>
</evidence>
<evidence type="ECO:0000256" key="13">
    <source>
        <dbReference type="ARBA" id="ARBA00023152"/>
    </source>
</evidence>
<feature type="binding site" description="in other chain" evidence="15">
    <location>
        <begin position="169"/>
        <end position="171"/>
    </location>
    <ligand>
        <name>substrate</name>
        <note>ligand shared between dimeric partners</note>
    </ligand>
</feature>
<dbReference type="HAMAP" id="MF_00339">
    <property type="entry name" value="Phosphofructokinase_I_B1"/>
    <property type="match status" value="1"/>
</dbReference>
<comment type="caution">
    <text evidence="17">The sequence shown here is derived from an EMBL/GenBank/DDBJ whole genome shotgun (WGS) entry which is preliminary data.</text>
</comment>
<evidence type="ECO:0000256" key="6">
    <source>
        <dbReference type="ARBA" id="ARBA00022533"/>
    </source>
</evidence>
<dbReference type="Gene3D" id="3.40.50.460">
    <property type="entry name" value="Phosphofructokinase domain"/>
    <property type="match status" value="1"/>
</dbReference>
<dbReference type="InterPro" id="IPR000023">
    <property type="entry name" value="Phosphofructokinase_dom"/>
</dbReference>
<evidence type="ECO:0000256" key="12">
    <source>
        <dbReference type="ARBA" id="ARBA00022842"/>
    </source>
</evidence>
<evidence type="ECO:0000256" key="4">
    <source>
        <dbReference type="ARBA" id="ARBA00004679"/>
    </source>
</evidence>
<dbReference type="PROSITE" id="PS00433">
    <property type="entry name" value="PHOSPHOFRUCTOKINASE"/>
    <property type="match status" value="1"/>
</dbReference>
<comment type="catalytic activity">
    <reaction evidence="14 15">
        <text>beta-D-fructose 6-phosphate + ATP = beta-D-fructose 1,6-bisphosphate + ADP + H(+)</text>
        <dbReference type="Rhea" id="RHEA:16109"/>
        <dbReference type="ChEBI" id="CHEBI:15378"/>
        <dbReference type="ChEBI" id="CHEBI:30616"/>
        <dbReference type="ChEBI" id="CHEBI:32966"/>
        <dbReference type="ChEBI" id="CHEBI:57634"/>
        <dbReference type="ChEBI" id="CHEBI:456216"/>
        <dbReference type="EC" id="2.7.1.11"/>
    </reaction>
</comment>
<dbReference type="NCBIfam" id="NF002872">
    <property type="entry name" value="PRK03202.1"/>
    <property type="match status" value="1"/>
</dbReference>
<feature type="binding site" description="in other chain" evidence="15">
    <location>
        <begin position="125"/>
        <end position="127"/>
    </location>
    <ligand>
        <name>substrate</name>
        <note>ligand shared between dimeric partners</note>
    </ligand>
</feature>
<dbReference type="Gene3D" id="3.40.50.450">
    <property type="match status" value="1"/>
</dbReference>
<organism evidence="17 18">
    <name type="scientific">Thermoflavimicrobium daqui</name>
    <dbReference type="NCBI Taxonomy" id="2137476"/>
    <lineage>
        <taxon>Bacteria</taxon>
        <taxon>Bacillati</taxon>
        <taxon>Bacillota</taxon>
        <taxon>Bacilli</taxon>
        <taxon>Bacillales</taxon>
        <taxon>Thermoactinomycetaceae</taxon>
        <taxon>Thermoflavimicrobium</taxon>
    </lineage>
</organism>
<feature type="domain" description="Phosphofructokinase" evidence="16">
    <location>
        <begin position="3"/>
        <end position="274"/>
    </location>
</feature>
<comment type="pathway">
    <text evidence="4 15">Carbohydrate degradation; glycolysis; D-glyceraldehyde 3-phosphate and glycerone phosphate from D-glucose: step 3/4.</text>
</comment>
<gene>
    <name evidence="15 17" type="primary">pfkA</name>
    <name evidence="17" type="ORF">DL897_01980</name>
</gene>
<comment type="function">
    <text evidence="2 15">Catalyzes the phosphorylation of D-fructose 6-phosphate to fructose 1,6-bisphosphate by ATP, the first committing step of glycolysis.</text>
</comment>
<keyword evidence="13 15" id="KW-0324">Glycolysis</keyword>
<feature type="binding site" description="in other chain" evidence="15">
    <location>
        <begin position="248"/>
        <end position="251"/>
    </location>
    <ligand>
        <name>substrate</name>
        <note>ligand shared between dimeric partners</note>
    </ligand>
</feature>
<keyword evidence="8 15" id="KW-0479">Metal-binding</keyword>
<dbReference type="GO" id="GO:0016208">
    <property type="term" value="F:AMP binding"/>
    <property type="evidence" value="ECO:0007669"/>
    <property type="project" value="TreeGrafter"/>
</dbReference>
<reference evidence="17 18" key="1">
    <citation type="submission" date="2018-06" db="EMBL/GenBank/DDBJ databases">
        <title>Thermoflavimicrobium daqus sp. nov., a thermophilic microbe isolated from Moutai-flavour Daqu.</title>
        <authorList>
            <person name="Wang X."/>
            <person name="Zhou H."/>
        </authorList>
    </citation>
    <scope>NUCLEOTIDE SEQUENCE [LARGE SCALE GENOMIC DNA]</scope>
    <source>
        <strain evidence="17 18">FBKL4.011</strain>
    </source>
</reference>
<dbReference type="GO" id="GO:0006002">
    <property type="term" value="P:fructose 6-phosphate metabolic process"/>
    <property type="evidence" value="ECO:0007669"/>
    <property type="project" value="UniProtKB-UniRule"/>
</dbReference>
<dbReference type="GO" id="GO:0070095">
    <property type="term" value="F:fructose-6-phosphate binding"/>
    <property type="evidence" value="ECO:0007669"/>
    <property type="project" value="TreeGrafter"/>
</dbReference>
<comment type="similarity">
    <text evidence="15">Belongs to the phosphofructokinase type A (PFKA) family. ATP-dependent PFK group I subfamily. Prokaryotic clade 'B1' sub-subfamily.</text>
</comment>
<comment type="subunit">
    <text evidence="15">Homotetramer.</text>
</comment>
<feature type="binding site" evidence="15">
    <location>
        <begin position="21"/>
        <end position="25"/>
    </location>
    <ligand>
        <name>ADP</name>
        <dbReference type="ChEBI" id="CHEBI:456216"/>
        <note>allosteric activator; ligand shared between dimeric partners</note>
    </ligand>
</feature>
<dbReference type="GO" id="GO:0048029">
    <property type="term" value="F:monosaccharide binding"/>
    <property type="evidence" value="ECO:0007669"/>
    <property type="project" value="TreeGrafter"/>
</dbReference>
<accession>A0A364K971</accession>
<dbReference type="FunFam" id="3.40.50.460:FF:000002">
    <property type="entry name" value="ATP-dependent 6-phosphofructokinase"/>
    <property type="match status" value="1"/>
</dbReference>
<dbReference type="GO" id="GO:0042802">
    <property type="term" value="F:identical protein binding"/>
    <property type="evidence" value="ECO:0007669"/>
    <property type="project" value="TreeGrafter"/>
</dbReference>
<feature type="binding site" description="in other chain" evidence="15">
    <location>
        <begin position="185"/>
        <end position="187"/>
    </location>
    <ligand>
        <name>ADP</name>
        <dbReference type="ChEBI" id="CHEBI:456216"/>
        <note>allosteric activator; ligand shared between dimeric partners</note>
    </ligand>
</feature>
<dbReference type="GO" id="GO:0046872">
    <property type="term" value="F:metal ion binding"/>
    <property type="evidence" value="ECO:0007669"/>
    <property type="project" value="UniProtKB-KW"/>
</dbReference>
<dbReference type="EMBL" id="QJKK01000001">
    <property type="protein sequence ID" value="RAL26841.1"/>
    <property type="molecule type" value="Genomic_DNA"/>
</dbReference>
<dbReference type="GO" id="GO:0005945">
    <property type="term" value="C:6-phosphofructokinase complex"/>
    <property type="evidence" value="ECO:0007669"/>
    <property type="project" value="TreeGrafter"/>
</dbReference>
<keyword evidence="18" id="KW-1185">Reference proteome</keyword>
<comment type="activity regulation">
    <text evidence="15">Allosterically activated by ADP and other diphosphonucleosides, and allosterically inhibited by phosphoenolpyruvate.</text>
</comment>
<dbReference type="GO" id="GO:0005524">
    <property type="term" value="F:ATP binding"/>
    <property type="evidence" value="ECO:0007669"/>
    <property type="project" value="UniProtKB-UniRule"/>
</dbReference>
<feature type="binding site" evidence="15">
    <location>
        <position position="242"/>
    </location>
    <ligand>
        <name>substrate</name>
        <note>ligand shared between dimeric partners</note>
    </ligand>
</feature>
<evidence type="ECO:0000256" key="15">
    <source>
        <dbReference type="HAMAP-Rule" id="MF_00339"/>
    </source>
</evidence>
<dbReference type="UniPathway" id="UPA00109">
    <property type="reaction ID" value="UER00182"/>
</dbReference>
<feature type="binding site" evidence="15">
    <location>
        <begin position="72"/>
        <end position="73"/>
    </location>
    <ligand>
        <name>ATP</name>
        <dbReference type="ChEBI" id="CHEBI:30616"/>
    </ligand>
</feature>
<evidence type="ECO:0000256" key="11">
    <source>
        <dbReference type="ARBA" id="ARBA00022840"/>
    </source>
</evidence>
<dbReference type="PANTHER" id="PTHR13697:SF4">
    <property type="entry name" value="ATP-DEPENDENT 6-PHOSPHOFRUCTOKINASE"/>
    <property type="match status" value="1"/>
</dbReference>
<dbReference type="GO" id="GO:0061621">
    <property type="term" value="P:canonical glycolysis"/>
    <property type="evidence" value="ECO:0007669"/>
    <property type="project" value="TreeGrafter"/>
</dbReference>
<dbReference type="FunFam" id="3.40.50.450:FF:000001">
    <property type="entry name" value="ATP-dependent 6-phosphofructokinase"/>
    <property type="match status" value="1"/>
</dbReference>
<evidence type="ECO:0000256" key="2">
    <source>
        <dbReference type="ARBA" id="ARBA00002659"/>
    </source>
</evidence>
<dbReference type="InterPro" id="IPR012828">
    <property type="entry name" value="PFKA_ATP_prok"/>
</dbReference>
<feature type="active site" description="Proton acceptor" evidence="15">
    <location>
        <position position="127"/>
    </location>
</feature>
<comment type="cofactor">
    <cofactor evidence="1 15">
        <name>Mg(2+)</name>
        <dbReference type="ChEBI" id="CHEBI:18420"/>
    </cofactor>
</comment>
<dbReference type="RefSeq" id="WP_113657446.1">
    <property type="nucleotide sequence ID" value="NZ_KZ845663.1"/>
</dbReference>
<keyword evidence="12 15" id="KW-0460">Magnesium</keyword>
<feature type="binding site" evidence="15">
    <location>
        <position position="162"/>
    </location>
    <ligand>
        <name>substrate</name>
        <note>ligand shared between dimeric partners</note>
    </ligand>
</feature>
<comment type="caution">
    <text evidence="15">Lacks conserved residue(s) required for the propagation of feature annotation.</text>
</comment>
<evidence type="ECO:0000313" key="17">
    <source>
        <dbReference type="EMBL" id="RAL26841.1"/>
    </source>
</evidence>
<protein>
    <recommendedName>
        <fullName evidence="15">ATP-dependent 6-phosphofructokinase</fullName>
        <shortName evidence="15">ATP-PFK</shortName>
        <shortName evidence="15">Phosphofructokinase</shortName>
        <ecNumber evidence="15">2.7.1.11</ecNumber>
    </recommendedName>
    <alternativeName>
        <fullName evidence="15">Phosphohexokinase</fullName>
    </alternativeName>
</protein>
<reference evidence="17 18" key="2">
    <citation type="submission" date="2018-06" db="EMBL/GenBank/DDBJ databases">
        <authorList>
            <person name="Zhirakovskaya E."/>
        </authorList>
    </citation>
    <scope>NUCLEOTIDE SEQUENCE [LARGE SCALE GENOMIC DNA]</scope>
    <source>
        <strain evidence="17 18">FBKL4.011</strain>
    </source>
</reference>
<sequence length="318" mass="34225">MKRIGVLTSGGDAPGMNAAIRAVVRSGIYHGLEVFGVYRGYSGLIQGEIKPLTLRFVGDIIHRGGTILHSARSEEFRTEVGREKAVQQLKKYQIDGLVVIGGDGTFQGASKLAKYNIPAIGVPGTIDNDINGTDYTIGFDTAINTVIDSVDKIRDSASSHERIFVVEVMGRDAGDIALWAGLAGGAESIIIPENPMKMDEVIARLQKSLESGKKHSIILVAEGVGSAVEIAKQLKQQGMDTRLTVLGHVQRGGSPTAFDRVLASRMGAKAVECLLKGESHRMIAIRHNEVISVDFAEAIKQKHQPIMSLFDLSKILSI</sequence>
<feature type="binding site" evidence="15">
    <location>
        <position position="11"/>
    </location>
    <ligand>
        <name>ATP</name>
        <dbReference type="ChEBI" id="CHEBI:30616"/>
    </ligand>
</feature>
<evidence type="ECO:0000256" key="7">
    <source>
        <dbReference type="ARBA" id="ARBA00022679"/>
    </source>
</evidence>
<feature type="binding site" evidence="15">
    <location>
        <position position="103"/>
    </location>
    <ligand>
        <name>Mg(2+)</name>
        <dbReference type="ChEBI" id="CHEBI:18420"/>
        <note>catalytic</note>
    </ligand>
</feature>
<dbReference type="PIRSF" id="PIRSF000532">
    <property type="entry name" value="ATP_PFK_prok"/>
    <property type="match status" value="1"/>
</dbReference>
<name>A0A364K971_9BACL</name>
<keyword evidence="10 15" id="KW-0418">Kinase</keyword>
<dbReference type="NCBIfam" id="TIGR02482">
    <property type="entry name" value="PFKA_ATP"/>
    <property type="match status" value="1"/>
</dbReference>
<evidence type="ECO:0000256" key="3">
    <source>
        <dbReference type="ARBA" id="ARBA00004496"/>
    </source>
</evidence>
<dbReference type="AlphaFoldDB" id="A0A364K971"/>
<keyword evidence="6 15" id="KW-0021">Allosteric enzyme</keyword>
<evidence type="ECO:0000313" key="18">
    <source>
        <dbReference type="Proteomes" id="UP000251213"/>
    </source>
</evidence>
<proteinExistence type="inferred from homology"/>
<dbReference type="GO" id="GO:0003872">
    <property type="term" value="F:6-phosphofructokinase activity"/>
    <property type="evidence" value="ECO:0007669"/>
    <property type="project" value="UniProtKB-UniRule"/>
</dbReference>
<evidence type="ECO:0000256" key="14">
    <source>
        <dbReference type="ARBA" id="ARBA00048070"/>
    </source>
</evidence>
<evidence type="ECO:0000256" key="8">
    <source>
        <dbReference type="ARBA" id="ARBA00022723"/>
    </source>
</evidence>
<feature type="binding site" description="in other chain" evidence="15">
    <location>
        <position position="222"/>
    </location>
    <ligand>
        <name>substrate</name>
        <note>ligand shared between dimeric partners</note>
    </ligand>
</feature>